<gene>
    <name evidence="1" type="ORF">AYI68_g7809</name>
</gene>
<evidence type="ECO:0000313" key="1">
    <source>
        <dbReference type="EMBL" id="OLY78148.1"/>
    </source>
</evidence>
<name>A0A1R0GMQ3_9FUNG</name>
<dbReference type="Proteomes" id="UP000187455">
    <property type="component" value="Unassembled WGS sequence"/>
</dbReference>
<organism evidence="1 2">
    <name type="scientific">Smittium mucronatum</name>
    <dbReference type="NCBI Taxonomy" id="133383"/>
    <lineage>
        <taxon>Eukaryota</taxon>
        <taxon>Fungi</taxon>
        <taxon>Fungi incertae sedis</taxon>
        <taxon>Zoopagomycota</taxon>
        <taxon>Kickxellomycotina</taxon>
        <taxon>Harpellomycetes</taxon>
        <taxon>Harpellales</taxon>
        <taxon>Legeriomycetaceae</taxon>
        <taxon>Smittium</taxon>
    </lineage>
</organism>
<sequence>MGAMRRLANEGW</sequence>
<feature type="non-terminal residue" evidence="1">
    <location>
        <position position="12"/>
    </location>
</feature>
<protein>
    <submittedName>
        <fullName evidence="1">Uncharacterized protein</fullName>
    </submittedName>
</protein>
<keyword evidence="2" id="KW-1185">Reference proteome</keyword>
<comment type="caution">
    <text evidence="1">The sequence shown here is derived from an EMBL/GenBank/DDBJ whole genome shotgun (WGS) entry which is preliminary data.</text>
</comment>
<accession>A0A1R0GMQ3</accession>
<reference evidence="1 2" key="1">
    <citation type="journal article" date="2016" name="Mol. Biol. Evol.">
        <title>Genome-Wide Survey of Gut Fungi (Harpellales) Reveals the First Horizontally Transferred Ubiquitin Gene from a Mosquito Host.</title>
        <authorList>
            <person name="Wang Y."/>
            <person name="White M.M."/>
            <person name="Kvist S."/>
            <person name="Moncalvo J.M."/>
        </authorList>
    </citation>
    <scope>NUCLEOTIDE SEQUENCE [LARGE SCALE GENOMIC DNA]</scope>
    <source>
        <strain evidence="1 2">ALG-7-W6</strain>
    </source>
</reference>
<dbReference type="EMBL" id="LSSL01007162">
    <property type="protein sequence ID" value="OLY78148.1"/>
    <property type="molecule type" value="Genomic_DNA"/>
</dbReference>
<evidence type="ECO:0000313" key="2">
    <source>
        <dbReference type="Proteomes" id="UP000187455"/>
    </source>
</evidence>
<proteinExistence type="predicted"/>